<name>A0A4R3KZA9_9FIRM</name>
<dbReference type="RefSeq" id="WP_132025446.1">
    <property type="nucleotide sequence ID" value="NZ_CP068564.1"/>
</dbReference>
<proteinExistence type="predicted"/>
<comment type="caution">
    <text evidence="2">The sequence shown here is derived from an EMBL/GenBank/DDBJ whole genome shotgun (WGS) entry which is preliminary data.</text>
</comment>
<accession>A0A4R3KZA9</accession>
<sequence>MTYKDIDLDKDIIQKNKIPLLIEDENWIKLFGDVNDKNIQYIKEELMELVKKQKELERQKEKLKKEKLHAMKMILGISDTINNEHKVENIVLLDEYKQKLEDINKELEDIMYQLEIIPQDMKDMNFELLKATVEYGYRELKTKEKKLNAVTEELETLREKLKDLINEKHDYEEWIDATYSFLHGMLGSKEMEKLDKQILDRGEPI</sequence>
<dbReference type="EMBL" id="SMAE01000001">
    <property type="protein sequence ID" value="TCS91656.1"/>
    <property type="molecule type" value="Genomic_DNA"/>
</dbReference>
<organism evidence="2 3">
    <name type="scientific">Keratinibaculum paraultunense</name>
    <dbReference type="NCBI Taxonomy" id="1278232"/>
    <lineage>
        <taxon>Bacteria</taxon>
        <taxon>Bacillati</taxon>
        <taxon>Bacillota</taxon>
        <taxon>Tissierellia</taxon>
        <taxon>Tissierellales</taxon>
        <taxon>Tepidimicrobiaceae</taxon>
        <taxon>Keratinibaculum</taxon>
    </lineage>
</organism>
<evidence type="ECO:0000313" key="3">
    <source>
        <dbReference type="Proteomes" id="UP000294567"/>
    </source>
</evidence>
<dbReference type="OrthoDB" id="1707350at2"/>
<keyword evidence="3" id="KW-1185">Reference proteome</keyword>
<keyword evidence="1" id="KW-0175">Coiled coil</keyword>
<gene>
    <name evidence="2" type="ORF">EDD65_101159</name>
</gene>
<protein>
    <submittedName>
        <fullName evidence="2">Uncharacterized protein</fullName>
    </submittedName>
</protein>
<reference evidence="2 3" key="1">
    <citation type="submission" date="2019-03" db="EMBL/GenBank/DDBJ databases">
        <title>Genomic Encyclopedia of Type Strains, Phase IV (KMG-IV): sequencing the most valuable type-strain genomes for metagenomic binning, comparative biology and taxonomic classification.</title>
        <authorList>
            <person name="Goeker M."/>
        </authorList>
    </citation>
    <scope>NUCLEOTIDE SEQUENCE [LARGE SCALE GENOMIC DNA]</scope>
    <source>
        <strain evidence="2 3">DSM 26752</strain>
    </source>
</reference>
<dbReference type="Proteomes" id="UP000294567">
    <property type="component" value="Unassembled WGS sequence"/>
</dbReference>
<feature type="coiled-coil region" evidence="1">
    <location>
        <begin position="39"/>
        <end position="113"/>
    </location>
</feature>
<dbReference type="AlphaFoldDB" id="A0A4R3KZA9"/>
<feature type="coiled-coil region" evidence="1">
    <location>
        <begin position="140"/>
        <end position="174"/>
    </location>
</feature>
<evidence type="ECO:0000313" key="2">
    <source>
        <dbReference type="EMBL" id="TCS91656.1"/>
    </source>
</evidence>
<evidence type="ECO:0000256" key="1">
    <source>
        <dbReference type="SAM" id="Coils"/>
    </source>
</evidence>